<gene>
    <name evidence="2" type="ORF">DXF87_22875</name>
</gene>
<accession>A0ABD7GQF7</accession>
<evidence type="ECO:0000256" key="1">
    <source>
        <dbReference type="SAM" id="MobiDB-lite"/>
    </source>
</evidence>
<dbReference type="Proteomes" id="UP000255291">
    <property type="component" value="Unassembled WGS sequence"/>
</dbReference>
<dbReference type="EMBL" id="QRBW01000073">
    <property type="protein sequence ID" value="RDT57365.1"/>
    <property type="molecule type" value="Genomic_DNA"/>
</dbReference>
<name>A0ABD7GQF7_9ENTR</name>
<sequence length="55" mass="6282">WLMPILASIIHGAWQEITEKLEWAMVYLSKNGKKSRQRKSKQNNTLDGIINSLAA</sequence>
<proteinExistence type="predicted"/>
<evidence type="ECO:0000313" key="3">
    <source>
        <dbReference type="Proteomes" id="UP000255291"/>
    </source>
</evidence>
<feature type="non-terminal residue" evidence="2">
    <location>
        <position position="1"/>
    </location>
</feature>
<evidence type="ECO:0000313" key="2">
    <source>
        <dbReference type="EMBL" id="RDT57365.1"/>
    </source>
</evidence>
<protein>
    <submittedName>
        <fullName evidence="2">IS4 family transposase</fullName>
    </submittedName>
</protein>
<dbReference type="AlphaFoldDB" id="A0ABD7GQF7"/>
<comment type="caution">
    <text evidence="2">The sequence shown here is derived from an EMBL/GenBank/DDBJ whole genome shotgun (WGS) entry which is preliminary data.</text>
</comment>
<feature type="region of interest" description="Disordered" evidence="1">
    <location>
        <begin position="31"/>
        <end position="55"/>
    </location>
</feature>
<reference evidence="2 3" key="1">
    <citation type="submission" date="2018-07" db="EMBL/GenBank/DDBJ databases">
        <title>The use of a cohorting ward and systematic surveillance cultures for the control of a Klebsiella pneumoniae carbapenemase (KPC)-producing Enterobacteriaceae outbreak.</title>
        <authorList>
            <person name="Doi Y."/>
        </authorList>
    </citation>
    <scope>NUCLEOTIDE SEQUENCE [LARGE SCALE GENOMIC DNA]</scope>
    <source>
        <strain evidence="2 3">1-RC-17-04017</strain>
    </source>
</reference>
<feature type="compositionally biased region" description="Basic residues" evidence="1">
    <location>
        <begin position="31"/>
        <end position="41"/>
    </location>
</feature>
<organism evidence="2 3">
    <name type="scientific">Enterobacter roggenkampii</name>
    <dbReference type="NCBI Taxonomy" id="1812935"/>
    <lineage>
        <taxon>Bacteria</taxon>
        <taxon>Pseudomonadati</taxon>
        <taxon>Pseudomonadota</taxon>
        <taxon>Gammaproteobacteria</taxon>
        <taxon>Enterobacterales</taxon>
        <taxon>Enterobacteriaceae</taxon>
        <taxon>Enterobacter</taxon>
        <taxon>Enterobacter cloacae complex</taxon>
    </lineage>
</organism>